<dbReference type="PROSITE" id="PS50977">
    <property type="entry name" value="HTH_TETR_2"/>
    <property type="match status" value="1"/>
</dbReference>
<gene>
    <name evidence="7" type="ORF">F1599_07620</name>
</gene>
<comment type="caution">
    <text evidence="7">The sequence shown here is derived from an EMBL/GenBank/DDBJ whole genome shotgun (WGS) entry which is preliminary data.</text>
</comment>
<evidence type="ECO:0000313" key="7">
    <source>
        <dbReference type="EMBL" id="KAA6128033.1"/>
    </source>
</evidence>
<evidence type="ECO:0000256" key="5">
    <source>
        <dbReference type="SAM" id="MobiDB-lite"/>
    </source>
</evidence>
<keyword evidence="2 4" id="KW-0238">DNA-binding</keyword>
<evidence type="ECO:0000256" key="3">
    <source>
        <dbReference type="ARBA" id="ARBA00023163"/>
    </source>
</evidence>
<evidence type="ECO:0000256" key="2">
    <source>
        <dbReference type="ARBA" id="ARBA00023125"/>
    </source>
</evidence>
<protein>
    <submittedName>
        <fullName evidence="7">TetR/AcrR family transcriptional regulator</fullName>
    </submittedName>
</protein>
<dbReference type="EMBL" id="VWRN01000023">
    <property type="protein sequence ID" value="KAA6128033.1"/>
    <property type="molecule type" value="Genomic_DNA"/>
</dbReference>
<dbReference type="AlphaFoldDB" id="A0A5M8AWV0"/>
<dbReference type="RefSeq" id="WP_149319781.1">
    <property type="nucleotide sequence ID" value="NZ_CP080293.1"/>
</dbReference>
<organism evidence="7 8">
    <name type="scientific">Cupriavidus cauae</name>
    <dbReference type="NCBI Taxonomy" id="2608999"/>
    <lineage>
        <taxon>Bacteria</taxon>
        <taxon>Pseudomonadati</taxon>
        <taxon>Pseudomonadota</taxon>
        <taxon>Betaproteobacteria</taxon>
        <taxon>Burkholderiales</taxon>
        <taxon>Burkholderiaceae</taxon>
        <taxon>Cupriavidus</taxon>
    </lineage>
</organism>
<proteinExistence type="predicted"/>
<evidence type="ECO:0000256" key="4">
    <source>
        <dbReference type="PROSITE-ProRule" id="PRU00335"/>
    </source>
</evidence>
<dbReference type="InterPro" id="IPR001647">
    <property type="entry name" value="HTH_TetR"/>
</dbReference>
<feature type="region of interest" description="Disordered" evidence="5">
    <location>
        <begin position="211"/>
        <end position="240"/>
    </location>
</feature>
<feature type="compositionally biased region" description="Low complexity" evidence="5">
    <location>
        <begin position="211"/>
        <end position="226"/>
    </location>
</feature>
<accession>A0A5M8AWV0</accession>
<name>A0A5M8AWV0_9BURK</name>
<dbReference type="PRINTS" id="PR00455">
    <property type="entry name" value="HTHTETR"/>
</dbReference>
<dbReference type="InterPro" id="IPR036271">
    <property type="entry name" value="Tet_transcr_reg_TetR-rel_C_sf"/>
</dbReference>
<dbReference type="InterPro" id="IPR009057">
    <property type="entry name" value="Homeodomain-like_sf"/>
</dbReference>
<sequence>MKDASTSRSAGRGHPSGASSTVRDRLLEHTLDLIRKRGFNGFSYRDLAERVGVKTSSIHYYFPTKEDLALEAVNAYSERSARYLEGIDPALPPLEQAKRYLASWRRECSGQQVCLAGMLSTEALCLPPAVHHALQEFHRINESWLTALLERARAQNGGDAQPAIGSAALAQVLFAALQNSLVSVRLFNQAERLEPAANLLLAAVAGPDVPAGLSSASTSAAGNATNEPKAEPQALNAATA</sequence>
<feature type="DNA-binding region" description="H-T-H motif" evidence="4">
    <location>
        <begin position="43"/>
        <end position="62"/>
    </location>
</feature>
<dbReference type="PANTHER" id="PTHR47506:SF1">
    <property type="entry name" value="HTH-TYPE TRANSCRIPTIONAL REGULATOR YJDC"/>
    <property type="match status" value="1"/>
</dbReference>
<dbReference type="Proteomes" id="UP000324324">
    <property type="component" value="Unassembled WGS sequence"/>
</dbReference>
<keyword evidence="1" id="KW-0805">Transcription regulation</keyword>
<keyword evidence="8" id="KW-1185">Reference proteome</keyword>
<evidence type="ECO:0000313" key="8">
    <source>
        <dbReference type="Proteomes" id="UP000324324"/>
    </source>
</evidence>
<dbReference type="SUPFAM" id="SSF48498">
    <property type="entry name" value="Tetracyclin repressor-like, C-terminal domain"/>
    <property type="match status" value="1"/>
</dbReference>
<dbReference type="Gene3D" id="1.10.357.10">
    <property type="entry name" value="Tetracycline Repressor, domain 2"/>
    <property type="match status" value="1"/>
</dbReference>
<dbReference type="PANTHER" id="PTHR47506">
    <property type="entry name" value="TRANSCRIPTIONAL REGULATORY PROTEIN"/>
    <property type="match status" value="1"/>
</dbReference>
<keyword evidence="3" id="KW-0804">Transcription</keyword>
<dbReference type="Pfam" id="PF00440">
    <property type="entry name" value="TetR_N"/>
    <property type="match status" value="1"/>
</dbReference>
<evidence type="ECO:0000256" key="1">
    <source>
        <dbReference type="ARBA" id="ARBA00023015"/>
    </source>
</evidence>
<dbReference type="GO" id="GO:0003677">
    <property type="term" value="F:DNA binding"/>
    <property type="evidence" value="ECO:0007669"/>
    <property type="project" value="UniProtKB-UniRule"/>
</dbReference>
<feature type="domain" description="HTH tetR-type" evidence="6">
    <location>
        <begin position="20"/>
        <end position="80"/>
    </location>
</feature>
<reference evidence="7 8" key="1">
    <citation type="submission" date="2019-09" db="EMBL/GenBank/DDBJ databases">
        <title>Isolation of a novel species in the genus Cupriavidus from patients with sepsis using whole genome sequencing.</title>
        <authorList>
            <person name="Kweon O.J."/>
            <person name="Lee M.-K."/>
        </authorList>
    </citation>
    <scope>NUCLEOTIDE SEQUENCE [LARGE SCALE GENOMIC DNA]</scope>
    <source>
        <strain evidence="7 8">MKL-01</strain>
    </source>
</reference>
<dbReference type="SUPFAM" id="SSF46689">
    <property type="entry name" value="Homeodomain-like"/>
    <property type="match status" value="1"/>
</dbReference>
<feature type="region of interest" description="Disordered" evidence="5">
    <location>
        <begin position="1"/>
        <end position="21"/>
    </location>
</feature>
<evidence type="ECO:0000259" key="6">
    <source>
        <dbReference type="PROSITE" id="PS50977"/>
    </source>
</evidence>